<dbReference type="InterPro" id="IPR036576">
    <property type="entry name" value="WRKY_dom_sf"/>
</dbReference>
<evidence type="ECO:0000313" key="9">
    <source>
        <dbReference type="Proteomes" id="UP001206925"/>
    </source>
</evidence>
<accession>A0AAD5BQU1</accession>
<comment type="subcellular location">
    <subcellularLocation>
        <location evidence="1">Nucleus</location>
    </subcellularLocation>
</comment>
<evidence type="ECO:0000259" key="7">
    <source>
        <dbReference type="PROSITE" id="PS50811"/>
    </source>
</evidence>
<keyword evidence="5" id="KW-0539">Nucleus</keyword>
<evidence type="ECO:0000256" key="2">
    <source>
        <dbReference type="ARBA" id="ARBA00023015"/>
    </source>
</evidence>
<feature type="region of interest" description="Disordered" evidence="6">
    <location>
        <begin position="85"/>
        <end position="113"/>
    </location>
</feature>
<dbReference type="SMART" id="SM00774">
    <property type="entry name" value="WRKY"/>
    <property type="match status" value="1"/>
</dbReference>
<dbReference type="PANTHER" id="PTHR32096">
    <property type="entry name" value="WRKY TRANSCRIPTION FACTOR 30-RELATED-RELATED"/>
    <property type="match status" value="1"/>
</dbReference>
<keyword evidence="3" id="KW-0238">DNA-binding</keyword>
<dbReference type="Pfam" id="PF03106">
    <property type="entry name" value="WRKY"/>
    <property type="match status" value="1"/>
</dbReference>
<evidence type="ECO:0000256" key="5">
    <source>
        <dbReference type="ARBA" id="ARBA00023242"/>
    </source>
</evidence>
<proteinExistence type="predicted"/>
<evidence type="ECO:0000256" key="1">
    <source>
        <dbReference type="ARBA" id="ARBA00004123"/>
    </source>
</evidence>
<evidence type="ECO:0000256" key="4">
    <source>
        <dbReference type="ARBA" id="ARBA00023163"/>
    </source>
</evidence>
<gene>
    <name evidence="8" type="ORF">M8C21_006848</name>
</gene>
<evidence type="ECO:0000256" key="3">
    <source>
        <dbReference type="ARBA" id="ARBA00023125"/>
    </source>
</evidence>
<name>A0AAD5BQU1_AMBAR</name>
<evidence type="ECO:0000256" key="6">
    <source>
        <dbReference type="SAM" id="MobiDB-lite"/>
    </source>
</evidence>
<sequence>MESACVYEEKTVIHELTQGLQMAELLKVSLHSPEARDFYIQKILSSYENALFALQLGDSAGQPLTPALPAPNLLESSSISFGRPGSGENVISKKRKGSPTWDDEVRTFNDNGLDGNNDDGYNWRKYGQKDIQAAKFPRSYYRCSYRNAQNCFATKQVQRRDDDPTKFEIAYNGKHTCNHSASPSPPPSPEKYEIMPTHHQKLSPPSPREKLSNLRANLSVNTSCLDGDSNTAPSSFSFPSTSSGLMEDYHQLQFPNFDDELLQGYSPSFISPVTSESNIFSEWGSSQSLNFLADVDTDFEFSSLF</sequence>
<reference evidence="8" key="1">
    <citation type="submission" date="2022-06" db="EMBL/GenBank/DDBJ databases">
        <title>Uncovering the hologenomic basis of an extraordinary plant invasion.</title>
        <authorList>
            <person name="Bieker V.C."/>
            <person name="Martin M.D."/>
            <person name="Gilbert T."/>
            <person name="Hodgins K."/>
            <person name="Battlay P."/>
            <person name="Petersen B."/>
            <person name="Wilson J."/>
        </authorList>
    </citation>
    <scope>NUCLEOTIDE SEQUENCE</scope>
    <source>
        <strain evidence="8">AA19_3_7</strain>
        <tissue evidence="8">Leaf</tissue>
    </source>
</reference>
<organism evidence="8 9">
    <name type="scientific">Ambrosia artemisiifolia</name>
    <name type="common">Common ragweed</name>
    <dbReference type="NCBI Taxonomy" id="4212"/>
    <lineage>
        <taxon>Eukaryota</taxon>
        <taxon>Viridiplantae</taxon>
        <taxon>Streptophyta</taxon>
        <taxon>Embryophyta</taxon>
        <taxon>Tracheophyta</taxon>
        <taxon>Spermatophyta</taxon>
        <taxon>Magnoliopsida</taxon>
        <taxon>eudicotyledons</taxon>
        <taxon>Gunneridae</taxon>
        <taxon>Pentapetalae</taxon>
        <taxon>asterids</taxon>
        <taxon>campanulids</taxon>
        <taxon>Asterales</taxon>
        <taxon>Asteraceae</taxon>
        <taxon>Asteroideae</taxon>
        <taxon>Heliantheae alliance</taxon>
        <taxon>Heliantheae</taxon>
        <taxon>Ambrosia</taxon>
    </lineage>
</organism>
<dbReference type="InterPro" id="IPR044810">
    <property type="entry name" value="WRKY_plant"/>
</dbReference>
<dbReference type="Proteomes" id="UP001206925">
    <property type="component" value="Unassembled WGS sequence"/>
</dbReference>
<keyword evidence="9" id="KW-1185">Reference proteome</keyword>
<keyword evidence="4" id="KW-0804">Transcription</keyword>
<dbReference type="Gene3D" id="2.20.25.80">
    <property type="entry name" value="WRKY domain"/>
    <property type="match status" value="1"/>
</dbReference>
<dbReference type="PANTHER" id="PTHR32096:SF36">
    <property type="entry name" value="WRKY TRANSCRIPTION FACTOR 41-RELATED"/>
    <property type="match status" value="1"/>
</dbReference>
<dbReference type="GO" id="GO:0005634">
    <property type="term" value="C:nucleus"/>
    <property type="evidence" value="ECO:0007669"/>
    <property type="project" value="UniProtKB-SubCell"/>
</dbReference>
<evidence type="ECO:0000313" key="8">
    <source>
        <dbReference type="EMBL" id="KAI7726846.1"/>
    </source>
</evidence>
<dbReference type="PROSITE" id="PS50811">
    <property type="entry name" value="WRKY"/>
    <property type="match status" value="1"/>
</dbReference>
<keyword evidence="2" id="KW-0805">Transcription regulation</keyword>
<feature type="domain" description="WRKY" evidence="7">
    <location>
        <begin position="117"/>
        <end position="175"/>
    </location>
</feature>
<dbReference type="InterPro" id="IPR003657">
    <property type="entry name" value="WRKY_dom"/>
</dbReference>
<comment type="caution">
    <text evidence="8">The sequence shown here is derived from an EMBL/GenBank/DDBJ whole genome shotgun (WGS) entry which is preliminary data.</text>
</comment>
<dbReference type="EMBL" id="JAMZMK010011519">
    <property type="protein sequence ID" value="KAI7726846.1"/>
    <property type="molecule type" value="Genomic_DNA"/>
</dbReference>
<dbReference type="GO" id="GO:0000976">
    <property type="term" value="F:transcription cis-regulatory region binding"/>
    <property type="evidence" value="ECO:0007669"/>
    <property type="project" value="TreeGrafter"/>
</dbReference>
<dbReference type="GO" id="GO:0003700">
    <property type="term" value="F:DNA-binding transcription factor activity"/>
    <property type="evidence" value="ECO:0007669"/>
    <property type="project" value="InterPro"/>
</dbReference>
<dbReference type="SUPFAM" id="SSF118290">
    <property type="entry name" value="WRKY DNA-binding domain"/>
    <property type="match status" value="1"/>
</dbReference>
<dbReference type="AlphaFoldDB" id="A0AAD5BQU1"/>
<protein>
    <recommendedName>
        <fullName evidence="7">WRKY domain-containing protein</fullName>
    </recommendedName>
</protein>